<feature type="transmembrane region" description="Helical" evidence="1">
    <location>
        <begin position="366"/>
        <end position="387"/>
    </location>
</feature>
<keyword evidence="1" id="KW-0812">Transmembrane</keyword>
<name>A0A226EA45_FOLCA</name>
<sequence>MVFTPDKVSWGSKSPPVGPVISLVYDIALSLVTGYTILEKFSMSRRRNKSPHCWTTFAILPELAGLSKQKEYLKFVGLPIFIDKTSRSHYFILMTAVKHDIQREDFLDSFVFDYLCLAELILVDATQNDNSMLRFKYHNIYHLRKTLQWRMEYSVKYSEAWYTIECELPNCFDELVQVGKNVSLLNKYFWTLETISLSTFAILSNLIGQMDSHSVRYSRHANQRLAEVTSFQNFVNFLILQDVLSYGFVGKIPYHHLEQMFRYTFMHTFRSRGSVFVMYDIKKYSFVSCYGVKHNSTLLKELASPFDADIWTYAAIYFTTFIIIFTLMLRRDISDGFFVIVGLSLENSVSLSVYENSFRKKRSSMFGINALVIIWSIFVGTVLTNWYKTLFTMEMIIPTVYKSPWTGLMEVEGIRILMPFTPPGGVEVANIDDFSRYPFFYYQMLMLFDQVRNRNGNRKFDADKRIAAKLFKKLQSYLGLDDNLEPVRNGTSAPVINMSEFRNTLADFPIQPVEYDKDDSYGVIKSLQTCGKVALMDTKENIQEITNFLNDRRHKEIYVQVEGDSFFTGRQPDIRGWDLPPIRTDYVEKRLKIFISSGIMSHLKEIHRMWHPAKLLGHYANWTGPKGDTVSRLEFSSKVTTGFYLCGFAFIICAGVLFAEIVRYKYDKQYNSVNVID</sequence>
<feature type="transmembrane region" description="Helical" evidence="1">
    <location>
        <begin position="642"/>
        <end position="662"/>
    </location>
</feature>
<comment type="caution">
    <text evidence="2">The sequence shown here is derived from an EMBL/GenBank/DDBJ whole genome shotgun (WGS) entry which is preliminary data.</text>
</comment>
<keyword evidence="1" id="KW-1133">Transmembrane helix</keyword>
<organism evidence="2 3">
    <name type="scientific">Folsomia candida</name>
    <name type="common">Springtail</name>
    <dbReference type="NCBI Taxonomy" id="158441"/>
    <lineage>
        <taxon>Eukaryota</taxon>
        <taxon>Metazoa</taxon>
        <taxon>Ecdysozoa</taxon>
        <taxon>Arthropoda</taxon>
        <taxon>Hexapoda</taxon>
        <taxon>Collembola</taxon>
        <taxon>Entomobryomorpha</taxon>
        <taxon>Isotomoidea</taxon>
        <taxon>Isotomidae</taxon>
        <taxon>Proisotominae</taxon>
        <taxon>Folsomia</taxon>
    </lineage>
</organism>
<dbReference type="Proteomes" id="UP000198287">
    <property type="component" value="Unassembled WGS sequence"/>
</dbReference>
<evidence type="ECO:0000256" key="1">
    <source>
        <dbReference type="SAM" id="Phobius"/>
    </source>
</evidence>
<feature type="transmembrane region" description="Helical" evidence="1">
    <location>
        <begin position="20"/>
        <end position="38"/>
    </location>
</feature>
<dbReference type="OrthoDB" id="8299208at2759"/>
<keyword evidence="1" id="KW-0472">Membrane</keyword>
<dbReference type="EMBL" id="LNIX01000005">
    <property type="protein sequence ID" value="OXA54415.1"/>
    <property type="molecule type" value="Genomic_DNA"/>
</dbReference>
<dbReference type="AlphaFoldDB" id="A0A226EA45"/>
<reference evidence="2 3" key="1">
    <citation type="submission" date="2015-12" db="EMBL/GenBank/DDBJ databases">
        <title>The genome of Folsomia candida.</title>
        <authorList>
            <person name="Faddeeva A."/>
            <person name="Derks M.F."/>
            <person name="Anvar Y."/>
            <person name="Smit S."/>
            <person name="Van Straalen N."/>
            <person name="Roelofs D."/>
        </authorList>
    </citation>
    <scope>NUCLEOTIDE SEQUENCE [LARGE SCALE GENOMIC DNA]</scope>
    <source>
        <strain evidence="2 3">VU population</strain>
        <tissue evidence="2">Whole body</tissue>
    </source>
</reference>
<evidence type="ECO:0000313" key="2">
    <source>
        <dbReference type="EMBL" id="OXA54415.1"/>
    </source>
</evidence>
<feature type="transmembrane region" description="Helical" evidence="1">
    <location>
        <begin position="310"/>
        <end position="330"/>
    </location>
</feature>
<protein>
    <submittedName>
        <fullName evidence="2">Uncharacterized protein</fullName>
    </submittedName>
</protein>
<evidence type="ECO:0000313" key="3">
    <source>
        <dbReference type="Proteomes" id="UP000198287"/>
    </source>
</evidence>
<accession>A0A226EA45</accession>
<keyword evidence="3" id="KW-1185">Reference proteome</keyword>
<gene>
    <name evidence="2" type="ORF">Fcan01_11884</name>
</gene>
<proteinExistence type="predicted"/>